<sequence>MVREMIRQVVSEQLCFAIYNAQKEFSRMYTAALEPYHLTYTQYLALLVLWENDQRSITEIGEALSLDSGTLTPMIKRMEQNGFVTRARSQTDERKVVVSLTSKAKESKEAILSKVTSCLAVVTEDEENYFDLLNQINQLAKKVGGISNEKSL</sequence>
<keyword evidence="2" id="KW-0963">Cytoplasm</keyword>
<comment type="similarity">
    <text evidence="6">Belongs to the SarZ family.</text>
</comment>
<protein>
    <recommendedName>
        <fullName evidence="7">HTH-type transcriptional regulator SarZ</fullName>
    </recommendedName>
    <alternativeName>
        <fullName evidence="8">Staphylococcal accessory regulator Z</fullName>
    </alternativeName>
</protein>
<organism evidence="10 11">
    <name type="scientific">Enterococcus aquimarinus</name>
    <dbReference type="NCBI Taxonomy" id="328396"/>
    <lineage>
        <taxon>Bacteria</taxon>
        <taxon>Bacillati</taxon>
        <taxon>Bacillota</taxon>
        <taxon>Bacilli</taxon>
        <taxon>Lactobacillales</taxon>
        <taxon>Enterococcaceae</taxon>
        <taxon>Enterococcus</taxon>
    </lineage>
</organism>
<gene>
    <name evidence="10" type="ORF">RU93_GL001694</name>
</gene>
<evidence type="ECO:0000256" key="3">
    <source>
        <dbReference type="ARBA" id="ARBA00023015"/>
    </source>
</evidence>
<dbReference type="GO" id="GO:0005737">
    <property type="term" value="C:cytoplasm"/>
    <property type="evidence" value="ECO:0007669"/>
    <property type="project" value="UniProtKB-SubCell"/>
</dbReference>
<dbReference type="InterPro" id="IPR055166">
    <property type="entry name" value="Transc_reg_Sar_Rot_HTH"/>
</dbReference>
<dbReference type="InterPro" id="IPR000835">
    <property type="entry name" value="HTH_MarR-typ"/>
</dbReference>
<evidence type="ECO:0000256" key="4">
    <source>
        <dbReference type="ARBA" id="ARBA00023125"/>
    </source>
</evidence>
<reference evidence="10 11" key="1">
    <citation type="submission" date="2014-12" db="EMBL/GenBank/DDBJ databases">
        <title>Draft genome sequences of 29 type strains of Enterococci.</title>
        <authorList>
            <person name="Zhong Z."/>
            <person name="Sun Z."/>
            <person name="Liu W."/>
            <person name="Zhang W."/>
            <person name="Zhang H."/>
        </authorList>
    </citation>
    <scope>NUCLEOTIDE SEQUENCE [LARGE SCALE GENOMIC DNA]</scope>
    <source>
        <strain evidence="10 11">DSM 17690</strain>
    </source>
</reference>
<dbReference type="Gene3D" id="1.10.10.10">
    <property type="entry name" value="Winged helix-like DNA-binding domain superfamily/Winged helix DNA-binding domain"/>
    <property type="match status" value="1"/>
</dbReference>
<dbReference type="PRINTS" id="PR00598">
    <property type="entry name" value="HTHMARR"/>
</dbReference>
<name>A0A1L8QUP3_9ENTE</name>
<dbReference type="STRING" id="328396.RU93_GL001694"/>
<keyword evidence="4" id="KW-0238">DNA-binding</keyword>
<evidence type="ECO:0000256" key="8">
    <source>
        <dbReference type="ARBA" id="ARBA00047207"/>
    </source>
</evidence>
<feature type="domain" description="HTH marR-type" evidence="9">
    <location>
        <begin position="11"/>
        <end position="138"/>
    </location>
</feature>
<dbReference type="PANTHER" id="PTHR42756:SF1">
    <property type="entry name" value="TRANSCRIPTIONAL REPRESSOR OF EMRAB OPERON"/>
    <property type="match status" value="1"/>
</dbReference>
<accession>A0A1L8QUP3</accession>
<dbReference type="AlphaFoldDB" id="A0A1L8QUP3"/>
<dbReference type="Proteomes" id="UP000182149">
    <property type="component" value="Unassembled WGS sequence"/>
</dbReference>
<dbReference type="PANTHER" id="PTHR42756">
    <property type="entry name" value="TRANSCRIPTIONAL REGULATOR, MARR"/>
    <property type="match status" value="1"/>
</dbReference>
<evidence type="ECO:0000259" key="9">
    <source>
        <dbReference type="PROSITE" id="PS50995"/>
    </source>
</evidence>
<dbReference type="InterPro" id="IPR036388">
    <property type="entry name" value="WH-like_DNA-bd_sf"/>
</dbReference>
<dbReference type="Pfam" id="PF22381">
    <property type="entry name" value="Staph_reg_Sar_Rot"/>
    <property type="match status" value="1"/>
</dbReference>
<evidence type="ECO:0000256" key="5">
    <source>
        <dbReference type="ARBA" id="ARBA00023163"/>
    </source>
</evidence>
<evidence type="ECO:0000313" key="10">
    <source>
        <dbReference type="EMBL" id="OJG11207.1"/>
    </source>
</evidence>
<proteinExistence type="inferred from homology"/>
<dbReference type="PROSITE" id="PS50995">
    <property type="entry name" value="HTH_MARR_2"/>
    <property type="match status" value="1"/>
</dbReference>
<keyword evidence="5" id="KW-0804">Transcription</keyword>
<keyword evidence="11" id="KW-1185">Reference proteome</keyword>
<dbReference type="InterPro" id="IPR036390">
    <property type="entry name" value="WH_DNA-bd_sf"/>
</dbReference>
<dbReference type="FunFam" id="1.10.10.10:FF:000163">
    <property type="entry name" value="MarR family transcriptional regulator"/>
    <property type="match status" value="1"/>
</dbReference>
<dbReference type="SUPFAM" id="SSF46785">
    <property type="entry name" value="Winged helix' DNA-binding domain"/>
    <property type="match status" value="1"/>
</dbReference>
<dbReference type="SMART" id="SM00347">
    <property type="entry name" value="HTH_MARR"/>
    <property type="match status" value="1"/>
</dbReference>
<evidence type="ECO:0000256" key="6">
    <source>
        <dbReference type="ARBA" id="ARBA00046337"/>
    </source>
</evidence>
<dbReference type="GO" id="GO:0003677">
    <property type="term" value="F:DNA binding"/>
    <property type="evidence" value="ECO:0007669"/>
    <property type="project" value="UniProtKB-KW"/>
</dbReference>
<evidence type="ECO:0000256" key="2">
    <source>
        <dbReference type="ARBA" id="ARBA00022490"/>
    </source>
</evidence>
<evidence type="ECO:0000313" key="11">
    <source>
        <dbReference type="Proteomes" id="UP000182149"/>
    </source>
</evidence>
<dbReference type="GO" id="GO:0003700">
    <property type="term" value="F:DNA-binding transcription factor activity"/>
    <property type="evidence" value="ECO:0007669"/>
    <property type="project" value="InterPro"/>
</dbReference>
<comment type="caution">
    <text evidence="10">The sequence shown here is derived from an EMBL/GenBank/DDBJ whole genome shotgun (WGS) entry which is preliminary data.</text>
</comment>
<evidence type="ECO:0000256" key="1">
    <source>
        <dbReference type="ARBA" id="ARBA00004496"/>
    </source>
</evidence>
<evidence type="ECO:0000256" key="7">
    <source>
        <dbReference type="ARBA" id="ARBA00047188"/>
    </source>
</evidence>
<comment type="subcellular location">
    <subcellularLocation>
        <location evidence="1">Cytoplasm</location>
    </subcellularLocation>
</comment>
<dbReference type="EMBL" id="JXKD01000004">
    <property type="protein sequence ID" value="OJG11207.1"/>
    <property type="molecule type" value="Genomic_DNA"/>
</dbReference>
<keyword evidence="3" id="KW-0805">Transcription regulation</keyword>